<dbReference type="NCBIfam" id="TIGR01770">
    <property type="entry name" value="NDH_I_N"/>
    <property type="match status" value="1"/>
</dbReference>
<feature type="domain" description="NADH:quinone oxidoreductase/Mrp antiporter transmembrane" evidence="7">
    <location>
        <begin position="118"/>
        <end position="413"/>
    </location>
</feature>
<feature type="transmembrane region" description="Helical" evidence="5">
    <location>
        <begin position="294"/>
        <end position="315"/>
    </location>
</feature>
<feature type="transmembrane region" description="Helical" evidence="5">
    <location>
        <begin position="321"/>
        <end position="340"/>
    </location>
</feature>
<feature type="transmembrane region" description="Helical" evidence="5">
    <location>
        <begin position="71"/>
        <end position="90"/>
    </location>
</feature>
<evidence type="ECO:0000256" key="5">
    <source>
        <dbReference type="HAMAP-Rule" id="MF_00445"/>
    </source>
</evidence>
<dbReference type="GO" id="GO:0012505">
    <property type="term" value="C:endomembrane system"/>
    <property type="evidence" value="ECO:0007669"/>
    <property type="project" value="UniProtKB-SubCell"/>
</dbReference>
<feature type="transmembrane region" description="Helical" evidence="5">
    <location>
        <begin position="398"/>
        <end position="418"/>
    </location>
</feature>
<comment type="similarity">
    <text evidence="5">Belongs to the complex I subunit 2 family.</text>
</comment>
<evidence type="ECO:0000256" key="1">
    <source>
        <dbReference type="ARBA" id="ARBA00004127"/>
    </source>
</evidence>
<keyword evidence="9" id="KW-1185">Reference proteome</keyword>
<comment type="subcellular location">
    <subcellularLocation>
        <location evidence="5">Cell membrane</location>
        <topology evidence="5">Multi-pass membrane protein</topology>
    </subcellularLocation>
    <subcellularLocation>
        <location evidence="1">Endomembrane system</location>
        <topology evidence="1">Multi-pass membrane protein</topology>
    </subcellularLocation>
    <subcellularLocation>
        <location evidence="6">Membrane</location>
        <topology evidence="6">Multi-pass membrane protein</topology>
    </subcellularLocation>
</comment>
<evidence type="ECO:0000256" key="6">
    <source>
        <dbReference type="RuleBase" id="RU000320"/>
    </source>
</evidence>
<keyword evidence="5" id="KW-0813">Transport</keyword>
<dbReference type="EMBL" id="JACWUN010000021">
    <property type="protein sequence ID" value="MBD1401793.1"/>
    <property type="molecule type" value="Genomic_DNA"/>
</dbReference>
<evidence type="ECO:0000259" key="7">
    <source>
        <dbReference type="Pfam" id="PF00361"/>
    </source>
</evidence>
<feature type="transmembrane region" description="Helical" evidence="5">
    <location>
        <begin position="239"/>
        <end position="260"/>
    </location>
</feature>
<evidence type="ECO:0000256" key="3">
    <source>
        <dbReference type="ARBA" id="ARBA00022989"/>
    </source>
</evidence>
<feature type="transmembrane region" description="Helical" evidence="5">
    <location>
        <begin position="444"/>
        <end position="464"/>
    </location>
</feature>
<dbReference type="GO" id="GO:0042773">
    <property type="term" value="P:ATP synthesis coupled electron transport"/>
    <property type="evidence" value="ECO:0007669"/>
    <property type="project" value="InterPro"/>
</dbReference>
<feature type="transmembrane region" description="Helical" evidence="5">
    <location>
        <begin position="157"/>
        <end position="177"/>
    </location>
</feature>
<comment type="function">
    <text evidence="5">NDH-1 shuttles electrons from NADH, via FMN and iron-sulfur (Fe-S) centers, to quinones in the respiratory chain. The immediate electron acceptor for the enzyme in this species is believed to be ubiquinone. Couples the redox reaction to proton translocation (for every two electrons transferred, four hydrogen ions are translocated across the cytoplasmic membrane), and thus conserves the redox energy in a proton gradient.</text>
</comment>
<feature type="transmembrane region" description="Helical" evidence="5">
    <location>
        <begin position="110"/>
        <end position="136"/>
    </location>
</feature>
<dbReference type="RefSeq" id="WP_191157742.1">
    <property type="nucleotide sequence ID" value="NZ_JACWUN010000021.1"/>
</dbReference>
<feature type="transmembrane region" description="Helical" evidence="5">
    <location>
        <begin position="266"/>
        <end position="287"/>
    </location>
</feature>
<keyword evidence="5" id="KW-1278">Translocase</keyword>
<proteinExistence type="inferred from homology"/>
<evidence type="ECO:0000313" key="9">
    <source>
        <dbReference type="Proteomes" id="UP000632828"/>
    </source>
</evidence>
<keyword evidence="5" id="KW-0874">Quinone</keyword>
<reference evidence="8" key="1">
    <citation type="submission" date="2020-09" db="EMBL/GenBank/DDBJ databases">
        <title>Pelobacter alkaliphilus sp. nov., a novel anaerobic arsenate-reducing bacterium from terrestrial mud volcano.</title>
        <authorList>
            <person name="Khomyakova M.A."/>
            <person name="Merkel A.Y."/>
            <person name="Slobodkin A.I."/>
        </authorList>
    </citation>
    <scope>NUCLEOTIDE SEQUENCE</scope>
    <source>
        <strain evidence="8">M08fum</strain>
    </source>
</reference>
<dbReference type="InterPro" id="IPR010096">
    <property type="entry name" value="NADH-Q_OxRdtase_suN/2"/>
</dbReference>
<keyword evidence="5" id="KW-1003">Cell membrane</keyword>
<comment type="subunit">
    <text evidence="5">NDH-1 is composed of 14 different subunits. Subunits NuoA, H, J, K, L, M, N constitute the membrane sector of the complex.</text>
</comment>
<comment type="catalytic activity">
    <reaction evidence="5">
        <text>a quinone + NADH + 5 H(+)(in) = a quinol + NAD(+) + 4 H(+)(out)</text>
        <dbReference type="Rhea" id="RHEA:57888"/>
        <dbReference type="ChEBI" id="CHEBI:15378"/>
        <dbReference type="ChEBI" id="CHEBI:24646"/>
        <dbReference type="ChEBI" id="CHEBI:57540"/>
        <dbReference type="ChEBI" id="CHEBI:57945"/>
        <dbReference type="ChEBI" id="CHEBI:132124"/>
    </reaction>
</comment>
<dbReference type="Pfam" id="PF00361">
    <property type="entry name" value="Proton_antipo_M"/>
    <property type="match status" value="1"/>
</dbReference>
<dbReference type="AlphaFoldDB" id="A0A8J6QZ29"/>
<protein>
    <recommendedName>
        <fullName evidence="5">NADH-quinone oxidoreductase subunit N</fullName>
        <ecNumber evidence="5">7.1.1.-</ecNumber>
    </recommendedName>
    <alternativeName>
        <fullName evidence="5">NADH dehydrogenase I subunit N</fullName>
    </alternativeName>
    <alternativeName>
        <fullName evidence="5">NDH-1 subunit N</fullName>
    </alternativeName>
</protein>
<evidence type="ECO:0000256" key="2">
    <source>
        <dbReference type="ARBA" id="ARBA00022692"/>
    </source>
</evidence>
<keyword evidence="3 5" id="KW-1133">Transmembrane helix</keyword>
<accession>A0A8J6QZ29</accession>
<dbReference type="GO" id="GO:0005886">
    <property type="term" value="C:plasma membrane"/>
    <property type="evidence" value="ECO:0007669"/>
    <property type="project" value="UniProtKB-SubCell"/>
</dbReference>
<dbReference type="EC" id="7.1.1.-" evidence="5"/>
<dbReference type="PANTHER" id="PTHR22773">
    <property type="entry name" value="NADH DEHYDROGENASE"/>
    <property type="match status" value="1"/>
</dbReference>
<keyword evidence="5" id="KW-0830">Ubiquinone</keyword>
<organism evidence="8 9">
    <name type="scientific">Pelovirga terrestris</name>
    <dbReference type="NCBI Taxonomy" id="2771352"/>
    <lineage>
        <taxon>Bacteria</taxon>
        <taxon>Pseudomonadati</taxon>
        <taxon>Thermodesulfobacteriota</taxon>
        <taxon>Desulfuromonadia</taxon>
        <taxon>Geobacterales</taxon>
        <taxon>Geobacteraceae</taxon>
        <taxon>Pelovirga</taxon>
    </lineage>
</organism>
<keyword evidence="4 5" id="KW-0472">Membrane</keyword>
<dbReference type="GO" id="GO:0048038">
    <property type="term" value="F:quinone binding"/>
    <property type="evidence" value="ECO:0007669"/>
    <property type="project" value="UniProtKB-KW"/>
</dbReference>
<dbReference type="Proteomes" id="UP000632828">
    <property type="component" value="Unassembled WGS sequence"/>
</dbReference>
<comment type="caution">
    <text evidence="8">The sequence shown here is derived from an EMBL/GenBank/DDBJ whole genome shotgun (WGS) entry which is preliminary data.</text>
</comment>
<dbReference type="GO" id="GO:0050136">
    <property type="term" value="F:NADH dehydrogenase (quinone) (non-electrogenic) activity"/>
    <property type="evidence" value="ECO:0007669"/>
    <property type="project" value="UniProtKB-UniRule"/>
</dbReference>
<feature type="transmembrane region" description="Helical" evidence="5">
    <location>
        <begin position="361"/>
        <end position="378"/>
    </location>
</feature>
<evidence type="ECO:0000313" key="8">
    <source>
        <dbReference type="EMBL" id="MBD1401793.1"/>
    </source>
</evidence>
<gene>
    <name evidence="5" type="primary">nuoN</name>
    <name evidence="8" type="ORF">ICT70_14115</name>
</gene>
<name>A0A8J6QZ29_9BACT</name>
<feature type="transmembrane region" description="Helical" evidence="5">
    <location>
        <begin position="31"/>
        <end position="50"/>
    </location>
</feature>
<keyword evidence="2 5" id="KW-0812">Transmembrane</keyword>
<dbReference type="GO" id="GO:0008137">
    <property type="term" value="F:NADH dehydrogenase (ubiquinone) activity"/>
    <property type="evidence" value="ECO:0007669"/>
    <property type="project" value="InterPro"/>
</dbReference>
<dbReference type="HAMAP" id="MF_00445">
    <property type="entry name" value="NDH1_NuoN_1"/>
    <property type="match status" value="1"/>
</dbReference>
<sequence length="474" mass="50783">METMLFLPELLLILLALVCFCTSLGNSPRTGFLQGTVIVLSLLALLATAATYRQSGTLFFGAYQIDQLSQLFKLVLCAGLALITWATSGLRGIEKRLHPEYYMFLTVSTLGLVMLSSAVELLTIFLALEISSYALFVAIPFRQPMNGRQQYEASLKYVLFGAAASGLSLFGMSYIFGLSGTTYLAELSPLLPALISSQPLAVVGMILLLCGFFYKLALFPMHFWTPDVYQGAANETTTFIATLPKIGAVILLLRLVSLAGADISQLSWALGILAVASMTIGNLSALVQNDMKRLLAYSSVAHAGYLMLGVIAGGILGHAAAIYYAVGYLLMNLACFFVLYHVSSDNRNLNLSDLNGLYRRAPLLAFVLAAGVFSLAGIPPTIGFTGKFVLFTSAFQQGFYGLVVLGLINAAISIFFYLKIVRAAYLTSTAADSVPVPITFSSKLLGLGLILTIILLGVLPQQLLALAKTAAAFL</sequence>
<evidence type="ECO:0000256" key="4">
    <source>
        <dbReference type="ARBA" id="ARBA00023136"/>
    </source>
</evidence>
<dbReference type="InterPro" id="IPR001750">
    <property type="entry name" value="ND/Mrp_TM"/>
</dbReference>
<feature type="transmembrane region" description="Helical" evidence="5">
    <location>
        <begin position="197"/>
        <end position="218"/>
    </location>
</feature>
<keyword evidence="5" id="KW-0520">NAD</keyword>